<protein>
    <submittedName>
        <fullName evidence="3">Uncharacterized protein</fullName>
    </submittedName>
</protein>
<reference evidence="3 4" key="1">
    <citation type="submission" date="2023-07" db="EMBL/GenBank/DDBJ databases">
        <title>Sequencing the genomes of 1000 actinobacteria strains.</title>
        <authorList>
            <person name="Klenk H.-P."/>
        </authorList>
    </citation>
    <scope>NUCLEOTIDE SEQUENCE [LARGE SCALE GENOMIC DNA]</scope>
    <source>
        <strain evidence="3 4">DSM 14785</strain>
    </source>
</reference>
<feature type="transmembrane region" description="Helical" evidence="2">
    <location>
        <begin position="60"/>
        <end position="78"/>
    </location>
</feature>
<organism evidence="3 4">
    <name type="scientific">Cellulomonas iranensis</name>
    <dbReference type="NCBI Taxonomy" id="76862"/>
    <lineage>
        <taxon>Bacteria</taxon>
        <taxon>Bacillati</taxon>
        <taxon>Actinomycetota</taxon>
        <taxon>Actinomycetes</taxon>
        <taxon>Micrococcales</taxon>
        <taxon>Cellulomonadaceae</taxon>
        <taxon>Cellulomonas</taxon>
    </lineage>
</organism>
<keyword evidence="2" id="KW-0472">Membrane</keyword>
<comment type="caution">
    <text evidence="3">The sequence shown here is derived from an EMBL/GenBank/DDBJ whole genome shotgun (WGS) entry which is preliminary data.</text>
</comment>
<evidence type="ECO:0000313" key="3">
    <source>
        <dbReference type="EMBL" id="MDQ0425517.1"/>
    </source>
</evidence>
<dbReference type="RefSeq" id="WP_307416425.1">
    <property type="nucleotide sequence ID" value="NZ_JAUSVM010000001.1"/>
</dbReference>
<gene>
    <name evidence="3" type="ORF">JO380_001898</name>
</gene>
<evidence type="ECO:0000256" key="1">
    <source>
        <dbReference type="SAM" id="MobiDB-lite"/>
    </source>
</evidence>
<sequence length="310" mass="29280">MSTSPVPPGVVPDGGADAAHRGVRGPADARPLVVGAGLVGAVLAGALGGLLATGHRVPDAAALLAVAALVLVPAVLVARSPRRAAARVVVVAGCALLAVGLHPVLVALTAPPGAPARPAGHAAHHGAAPVPPPAAAPAAPDEPRTWAQSVAAVDLTALAAAGVDLAAVRDAGYDLAALAAAGLDATTLAAAGADPADEHAPHHVAEAVAAAPDDVVAGEVAGAPSAREGQRAGTAVLDGREADAAAGPDGRADGAAAGPEAGGAEPVPGRALALRLAAGTATALLAGALLLHAGRASHPHGGDRARVVTS</sequence>
<feature type="transmembrane region" description="Helical" evidence="2">
    <location>
        <begin position="32"/>
        <end position="54"/>
    </location>
</feature>
<keyword evidence="2" id="KW-1133">Transmembrane helix</keyword>
<keyword evidence="4" id="KW-1185">Reference proteome</keyword>
<feature type="region of interest" description="Disordered" evidence="1">
    <location>
        <begin position="115"/>
        <end position="142"/>
    </location>
</feature>
<accession>A0ABU0GJJ5</accession>
<feature type="compositionally biased region" description="Low complexity" evidence="1">
    <location>
        <begin position="244"/>
        <end position="264"/>
    </location>
</feature>
<evidence type="ECO:0000256" key="2">
    <source>
        <dbReference type="SAM" id="Phobius"/>
    </source>
</evidence>
<dbReference type="Proteomes" id="UP001240250">
    <property type="component" value="Unassembled WGS sequence"/>
</dbReference>
<keyword evidence="2" id="KW-0812">Transmembrane</keyword>
<name>A0ABU0GJJ5_9CELL</name>
<dbReference type="EMBL" id="JAUSVM010000001">
    <property type="protein sequence ID" value="MDQ0425517.1"/>
    <property type="molecule type" value="Genomic_DNA"/>
</dbReference>
<proteinExistence type="predicted"/>
<feature type="compositionally biased region" description="Pro residues" evidence="1">
    <location>
        <begin position="1"/>
        <end position="10"/>
    </location>
</feature>
<evidence type="ECO:0000313" key="4">
    <source>
        <dbReference type="Proteomes" id="UP001240250"/>
    </source>
</evidence>
<feature type="region of interest" description="Disordered" evidence="1">
    <location>
        <begin position="243"/>
        <end position="264"/>
    </location>
</feature>
<feature type="region of interest" description="Disordered" evidence="1">
    <location>
        <begin position="1"/>
        <end position="22"/>
    </location>
</feature>
<feature type="compositionally biased region" description="Low complexity" evidence="1">
    <location>
        <begin position="116"/>
        <end position="128"/>
    </location>
</feature>
<feature type="transmembrane region" description="Helical" evidence="2">
    <location>
        <begin position="85"/>
        <end position="108"/>
    </location>
</feature>